<feature type="signal peptide" evidence="1">
    <location>
        <begin position="1"/>
        <end position="30"/>
    </location>
</feature>
<keyword evidence="3" id="KW-1185">Reference proteome</keyword>
<dbReference type="AlphaFoldDB" id="A0A5J6QUX9"/>
<accession>A0A5J6QUX9</accession>
<organism evidence="2 3">
    <name type="scientific">Metapseudomonas lalkuanensis</name>
    <dbReference type="NCBI Taxonomy" id="2604832"/>
    <lineage>
        <taxon>Bacteria</taxon>
        <taxon>Pseudomonadati</taxon>
        <taxon>Pseudomonadota</taxon>
        <taxon>Gammaproteobacteria</taxon>
        <taxon>Pseudomonadales</taxon>
        <taxon>Pseudomonadaceae</taxon>
        <taxon>Metapseudomonas</taxon>
    </lineage>
</organism>
<reference evidence="2 3" key="1">
    <citation type="submission" date="2019-08" db="EMBL/GenBank/DDBJ databases">
        <title>Whole-genome Sequencing of e-waste polymer degrading bacterium Pseudomonas sp. strain PE08.</title>
        <authorList>
            <person name="Kirdat K."/>
            <person name="Debbarma P."/>
            <person name="Narawade N."/>
            <person name="Suyal D."/>
            <person name="Thorat V."/>
            <person name="Shouche Y."/>
            <person name="Goel R."/>
            <person name="Yadav A."/>
        </authorList>
    </citation>
    <scope>NUCLEOTIDE SEQUENCE [LARGE SCALE GENOMIC DNA]</scope>
    <source>
        <strain evidence="2 3">PE08</strain>
    </source>
</reference>
<dbReference type="RefSeq" id="WP_151136442.1">
    <property type="nucleotide sequence ID" value="NZ_CP043311.1"/>
</dbReference>
<dbReference type="KEGG" id="plal:FXN65_22160"/>
<protein>
    <submittedName>
        <fullName evidence="2">DUF1302 domain-containing protein</fullName>
    </submittedName>
</protein>
<evidence type="ECO:0000313" key="2">
    <source>
        <dbReference type="EMBL" id="QEY64636.1"/>
    </source>
</evidence>
<proteinExistence type="predicted"/>
<sequence>MKTRKTGAKGIYPHALALAVALASVLPVRAASFNIGELQGSFDSTLSIGASWAVRGGDPDFIGTGNGGKASSSSSDDNRLNFKKGETFSKIFKGLHDLDLRYRDSGLFLRGKYWYDFELKDEHRLLEDIDDDGRDNVAQASGAELLDAFVYHNYQVADLPGSVRLGRQVVSWGESTFIGNSINAINPIDVAAVRRPGSEIKEALTPVSMLFLTQGLSDNLSVEAFYQLEWEKTVLDNCGTFFGSDVAAKGCDDRMRVNGSDFDRAAGIDGTGVPGGYGFVPRLQDREARDGGQFGVALRLLLPELNDTEFGLYALNYHSRTPETSWVVGKGAFLDPVGGFAGRGGQSSARYFLEYPEDIRLYGLSFATSVGETAVSGEISHRPNMPLGINGSDLSAAATLGAAATSAAVNAGLPVFASGWAGSRFGSPVKGYKRLPFTQAQVTTISTFDGFLKSDSTILVTEVGYSHVGGLGSTDGTDLRFGRSGVFGNGELAGAGTAPALGGISGNQLCTLVANAANPNQCTDDGFFTRNSWGYRLSASFIYNDALAGVNLKPSLAFSHDVDGFGPTFQEGNKAISIGLNAEYLSKYTATISYTDYYGGDFNANSDRDFVAASFGVSF</sequence>
<gene>
    <name evidence="2" type="ORF">FXN65_22160</name>
</gene>
<feature type="chain" id="PRO_5023940707" evidence="1">
    <location>
        <begin position="31"/>
        <end position="619"/>
    </location>
</feature>
<evidence type="ECO:0000313" key="3">
    <source>
        <dbReference type="Proteomes" id="UP000327179"/>
    </source>
</evidence>
<keyword evidence="1" id="KW-0732">Signal</keyword>
<dbReference type="Pfam" id="PF06980">
    <property type="entry name" value="DUF1302"/>
    <property type="match status" value="1"/>
</dbReference>
<dbReference type="EMBL" id="CP043311">
    <property type="protein sequence ID" value="QEY64636.1"/>
    <property type="molecule type" value="Genomic_DNA"/>
</dbReference>
<dbReference type="InterPro" id="IPR010727">
    <property type="entry name" value="DUF1302"/>
</dbReference>
<name>A0A5J6QUX9_9GAMM</name>
<evidence type="ECO:0000256" key="1">
    <source>
        <dbReference type="SAM" id="SignalP"/>
    </source>
</evidence>
<dbReference type="Proteomes" id="UP000327179">
    <property type="component" value="Chromosome"/>
</dbReference>